<keyword evidence="3" id="KW-1185">Reference proteome</keyword>
<dbReference type="KEGG" id="mshj:MSHI_11880"/>
<dbReference type="EMBL" id="AP022575">
    <property type="protein sequence ID" value="BBX73282.1"/>
    <property type="molecule type" value="Genomic_DNA"/>
</dbReference>
<accession>A0A7I7MN86</accession>
<reference evidence="2 3" key="1">
    <citation type="journal article" date="2019" name="Emerg. Microbes Infect.">
        <title>Comprehensive subspecies identification of 175 nontuberculous mycobacteria species based on 7547 genomic profiles.</title>
        <authorList>
            <person name="Matsumoto Y."/>
            <person name="Kinjo T."/>
            <person name="Motooka D."/>
            <person name="Nabeya D."/>
            <person name="Jung N."/>
            <person name="Uechi K."/>
            <person name="Horii T."/>
            <person name="Iida T."/>
            <person name="Fujita J."/>
            <person name="Nakamura S."/>
        </authorList>
    </citation>
    <scope>NUCLEOTIDE SEQUENCE [LARGE SCALE GENOMIC DNA]</scope>
    <source>
        <strain evidence="2 3">JCM 14233</strain>
    </source>
</reference>
<protein>
    <recommendedName>
        <fullName evidence="1">TNT domain-containing protein</fullName>
    </recommendedName>
</protein>
<feature type="domain" description="TNT" evidence="1">
    <location>
        <begin position="46"/>
        <end position="139"/>
    </location>
</feature>
<dbReference type="AlphaFoldDB" id="A0A7I7MN86"/>
<dbReference type="InterPro" id="IPR025331">
    <property type="entry name" value="TNT"/>
</dbReference>
<evidence type="ECO:0000313" key="3">
    <source>
        <dbReference type="Proteomes" id="UP000467236"/>
    </source>
</evidence>
<sequence length="141" mass="15020">MISAGQAEALTAELENLGRQLPKTESGAMPGTRIAYSDARQFVQEYGSLLDRVGDDEGAYSAVMKNGHASSWEEHALHVNSLGDPYRTYTLGRLPEGWSIEVSEVAPGLGQPGGSLQVRILDAQGEARSVEELLGPGVLLP</sequence>
<dbReference type="Pfam" id="PF14021">
    <property type="entry name" value="TNT"/>
    <property type="match status" value="1"/>
</dbReference>
<name>A0A7I7MN86_9MYCO</name>
<gene>
    <name evidence="2" type="ORF">MSHI_11880</name>
</gene>
<organism evidence="2 3">
    <name type="scientific">Mycobacterium shinjukuense</name>
    <dbReference type="NCBI Taxonomy" id="398694"/>
    <lineage>
        <taxon>Bacteria</taxon>
        <taxon>Bacillati</taxon>
        <taxon>Actinomycetota</taxon>
        <taxon>Actinomycetes</taxon>
        <taxon>Mycobacteriales</taxon>
        <taxon>Mycobacteriaceae</taxon>
        <taxon>Mycobacterium</taxon>
    </lineage>
</organism>
<proteinExistence type="predicted"/>
<dbReference type="Proteomes" id="UP000467236">
    <property type="component" value="Chromosome"/>
</dbReference>
<evidence type="ECO:0000259" key="1">
    <source>
        <dbReference type="Pfam" id="PF14021"/>
    </source>
</evidence>
<dbReference type="GO" id="GO:0050135">
    <property type="term" value="F:NADP+ nucleosidase activity"/>
    <property type="evidence" value="ECO:0007669"/>
    <property type="project" value="InterPro"/>
</dbReference>
<evidence type="ECO:0000313" key="2">
    <source>
        <dbReference type="EMBL" id="BBX73282.1"/>
    </source>
</evidence>